<evidence type="ECO:0000259" key="7">
    <source>
        <dbReference type="Pfam" id="PF00697"/>
    </source>
</evidence>
<dbReference type="Proteomes" id="UP000010422">
    <property type="component" value="Unassembled WGS sequence"/>
</dbReference>
<evidence type="ECO:0000256" key="3">
    <source>
        <dbReference type="ARBA" id="ARBA00022605"/>
    </source>
</evidence>
<keyword evidence="3" id="KW-0028">Amino-acid biosynthesis</keyword>
<organism evidence="9">
    <name type="scientific">Pneumocystis jirovecii</name>
    <name type="common">Human pneumocystis pneumonia agent</name>
    <dbReference type="NCBI Taxonomy" id="42068"/>
    <lineage>
        <taxon>Eukaryota</taxon>
        <taxon>Fungi</taxon>
        <taxon>Dikarya</taxon>
        <taxon>Ascomycota</taxon>
        <taxon>Taphrinomycotina</taxon>
        <taxon>Pneumocystomycetes</taxon>
        <taxon>Pneumocystaceae</taxon>
        <taxon>Pneumocystis</taxon>
    </lineage>
</organism>
<proteinExistence type="predicted"/>
<dbReference type="Gene3D" id="3.20.20.70">
    <property type="entry name" value="Aldolase class I"/>
    <property type="match status" value="1"/>
</dbReference>
<feature type="domain" description="N-(5'phosphoribosyl) anthranilate isomerase (PRAI)" evidence="7">
    <location>
        <begin position="1"/>
        <end position="32"/>
    </location>
</feature>
<comment type="caution">
    <text evidence="8">The sequence shown here is derived from an EMBL/GenBank/DDBJ whole genome shotgun (WGS) entry which is preliminary data.</text>
</comment>
<accession>L0PH56</accession>
<dbReference type="Pfam" id="PF00697">
    <property type="entry name" value="PRAI"/>
    <property type="match status" value="1"/>
</dbReference>
<keyword evidence="5" id="KW-0057">Aromatic amino acid biosynthesis</keyword>
<evidence type="ECO:0000256" key="1">
    <source>
        <dbReference type="ARBA" id="ARBA00004664"/>
    </source>
</evidence>
<name>L0PH56_PNEJI</name>
<dbReference type="GO" id="GO:0004640">
    <property type="term" value="F:phosphoribosylanthranilate isomerase activity"/>
    <property type="evidence" value="ECO:0007669"/>
    <property type="project" value="UniProtKB-EC"/>
</dbReference>
<dbReference type="STRING" id="1209962.L0PH56"/>
<dbReference type="GO" id="GO:0000162">
    <property type="term" value="P:L-tryptophan biosynthetic process"/>
    <property type="evidence" value="ECO:0007669"/>
    <property type="project" value="UniProtKB-UniPathway"/>
</dbReference>
<dbReference type="VEuPathDB" id="FungiDB:PNEJI1_003695"/>
<dbReference type="EMBL" id="CAKM01000290">
    <property type="protein sequence ID" value="CCJ31379.1"/>
    <property type="molecule type" value="Genomic_DNA"/>
</dbReference>
<evidence type="ECO:0000313" key="8">
    <source>
        <dbReference type="EMBL" id="CCJ31379.1"/>
    </source>
</evidence>
<sequence>MLAGGLTPENVGDALRLNGVIGVDVSGGVETNVLFVHLPAGLLKSKHKRSKHKICKITRCKDNAKSFGFLIDCTGKYTSQGVDFYHFTAMESNLLKRMFTGAYATMTRFLLAFSRSCKQPPTLRGDTYLL</sequence>
<dbReference type="InParanoid" id="L0PH56"/>
<dbReference type="InterPro" id="IPR011060">
    <property type="entry name" value="RibuloseP-bd_barrel"/>
</dbReference>
<evidence type="ECO:0000256" key="5">
    <source>
        <dbReference type="ARBA" id="ARBA00023141"/>
    </source>
</evidence>
<evidence type="ECO:0000313" key="9">
    <source>
        <dbReference type="Proteomes" id="UP000010422"/>
    </source>
</evidence>
<evidence type="ECO:0000256" key="2">
    <source>
        <dbReference type="ARBA" id="ARBA00012572"/>
    </source>
</evidence>
<gene>
    <name evidence="8" type="ORF">PNEJI1_003695</name>
</gene>
<dbReference type="SUPFAM" id="SSF51366">
    <property type="entry name" value="Ribulose-phoshate binding barrel"/>
    <property type="match status" value="1"/>
</dbReference>
<reference evidence="8 9" key="1">
    <citation type="journal article" date="2012" name="MBio">
        <title>De novo assembly of the Pneumocystis jirovecii genome from a single bronchoalveolar lavage fluid specimen from a patient.</title>
        <authorList>
            <person name="Cisse O.H."/>
            <person name="Pagni M."/>
            <person name="Hauser P.M."/>
        </authorList>
    </citation>
    <scope>NUCLEOTIDE SEQUENCE [LARGE SCALE GENOMIC DNA]</scope>
    <source>
        <strain evidence="8 9">SE8</strain>
    </source>
</reference>
<dbReference type="InterPro" id="IPR001240">
    <property type="entry name" value="PRAI_dom"/>
</dbReference>
<keyword evidence="4" id="KW-0822">Tryptophan biosynthesis</keyword>
<keyword evidence="6" id="KW-0413">Isomerase</keyword>
<dbReference type="InterPro" id="IPR013785">
    <property type="entry name" value="Aldolase_TIM"/>
</dbReference>
<dbReference type="AlphaFoldDB" id="L0PH56"/>
<comment type="pathway">
    <text evidence="1">Amino-acid biosynthesis; L-tryptophan biosynthesis; L-tryptophan from chorismate: step 3/5.</text>
</comment>
<evidence type="ECO:0000256" key="6">
    <source>
        <dbReference type="ARBA" id="ARBA00023235"/>
    </source>
</evidence>
<dbReference type="EC" id="5.3.1.24" evidence="2"/>
<protein>
    <recommendedName>
        <fullName evidence="2">phosphoribosylanthranilate isomerase</fullName>
        <ecNumber evidence="2">5.3.1.24</ecNumber>
    </recommendedName>
</protein>
<dbReference type="UniPathway" id="UPA00035">
    <property type="reaction ID" value="UER00042"/>
</dbReference>
<evidence type="ECO:0000256" key="4">
    <source>
        <dbReference type="ARBA" id="ARBA00022822"/>
    </source>
</evidence>